<evidence type="ECO:0000256" key="1">
    <source>
        <dbReference type="ARBA" id="ARBA00000085"/>
    </source>
</evidence>
<dbReference type="AlphaFoldDB" id="L0A8Y3"/>
<dbReference type="Gene3D" id="3.30.565.10">
    <property type="entry name" value="Histidine kinase-like ATPase, C-terminal domain"/>
    <property type="match status" value="1"/>
</dbReference>
<dbReference type="RefSeq" id="WP_015231488.1">
    <property type="nucleotide sequence ID" value="NC_019789.1"/>
</dbReference>
<keyword evidence="9" id="KW-1185">Reference proteome</keyword>
<dbReference type="InterPro" id="IPR004358">
    <property type="entry name" value="Sig_transdc_His_kin-like_C"/>
</dbReference>
<dbReference type="PROSITE" id="PS50109">
    <property type="entry name" value="HIS_KIN"/>
    <property type="match status" value="1"/>
</dbReference>
<evidence type="ECO:0000256" key="3">
    <source>
        <dbReference type="ARBA" id="ARBA00022553"/>
    </source>
</evidence>
<dbReference type="PATRIC" id="fig|937777.3.peg.4257"/>
<evidence type="ECO:0000313" key="8">
    <source>
        <dbReference type="EMBL" id="AFZ69587.1"/>
    </source>
</evidence>
<geneLocation type="plasmid" evidence="8 9">
    <name>pDEIPE01</name>
</geneLocation>
<gene>
    <name evidence="8" type="ordered locus">Deipe_4228</name>
</gene>
<accession>L0A8Y3</accession>
<comment type="catalytic activity">
    <reaction evidence="1">
        <text>ATP + protein L-histidine = ADP + protein N-phospho-L-histidine.</text>
        <dbReference type="EC" id="2.7.13.3"/>
    </reaction>
</comment>
<keyword evidence="8" id="KW-0614">Plasmid</keyword>
<organism evidence="8 9">
    <name type="scientific">Deinococcus peraridilitoris (strain DSM 19664 / LMG 22246 / CIP 109416 / KR-200)</name>
    <dbReference type="NCBI Taxonomy" id="937777"/>
    <lineage>
        <taxon>Bacteria</taxon>
        <taxon>Thermotogati</taxon>
        <taxon>Deinococcota</taxon>
        <taxon>Deinococci</taxon>
        <taxon>Deinococcales</taxon>
        <taxon>Deinococcaceae</taxon>
        <taxon>Deinococcus</taxon>
    </lineage>
</organism>
<dbReference type="SMART" id="SM00387">
    <property type="entry name" value="HATPase_c"/>
    <property type="match status" value="1"/>
</dbReference>
<dbReference type="SUPFAM" id="SSF47384">
    <property type="entry name" value="Homodimeric domain of signal transducing histidine kinase"/>
    <property type="match status" value="1"/>
</dbReference>
<dbReference type="InterPro" id="IPR036890">
    <property type="entry name" value="HATPase_C_sf"/>
</dbReference>
<dbReference type="InterPro" id="IPR003661">
    <property type="entry name" value="HisK_dim/P_dom"/>
</dbReference>
<dbReference type="EMBL" id="CP003383">
    <property type="protein sequence ID" value="AFZ69587.1"/>
    <property type="molecule type" value="Genomic_DNA"/>
</dbReference>
<dbReference type="InterPro" id="IPR019734">
    <property type="entry name" value="TPR_rpt"/>
</dbReference>
<keyword evidence="4" id="KW-0808">Transferase</keyword>
<evidence type="ECO:0000313" key="9">
    <source>
        <dbReference type="Proteomes" id="UP000010467"/>
    </source>
</evidence>
<dbReference type="SUPFAM" id="SSF48452">
    <property type="entry name" value="TPR-like"/>
    <property type="match status" value="2"/>
</dbReference>
<dbReference type="GO" id="GO:0007234">
    <property type="term" value="P:osmosensory signaling via phosphorelay pathway"/>
    <property type="evidence" value="ECO:0007669"/>
    <property type="project" value="TreeGrafter"/>
</dbReference>
<dbReference type="GO" id="GO:0000156">
    <property type="term" value="F:phosphorelay response regulator activity"/>
    <property type="evidence" value="ECO:0007669"/>
    <property type="project" value="TreeGrafter"/>
</dbReference>
<evidence type="ECO:0000259" key="7">
    <source>
        <dbReference type="PROSITE" id="PS50109"/>
    </source>
</evidence>
<proteinExistence type="predicted"/>
<evidence type="ECO:0000256" key="4">
    <source>
        <dbReference type="ARBA" id="ARBA00022679"/>
    </source>
</evidence>
<dbReference type="Proteomes" id="UP000010467">
    <property type="component" value="Plasmid pDEIPE01"/>
</dbReference>
<dbReference type="OrthoDB" id="9772100at2"/>
<dbReference type="InterPro" id="IPR011990">
    <property type="entry name" value="TPR-like_helical_dom_sf"/>
</dbReference>
<reference evidence="9" key="1">
    <citation type="submission" date="2012-03" db="EMBL/GenBank/DDBJ databases">
        <title>Complete sequence of plasmid 1 of Deinococcus peraridilitoris DSM 19664.</title>
        <authorList>
            <person name="Lucas S."/>
            <person name="Copeland A."/>
            <person name="Lapidus A."/>
            <person name="Glavina del Rio T."/>
            <person name="Dalin E."/>
            <person name="Tice H."/>
            <person name="Bruce D."/>
            <person name="Goodwin L."/>
            <person name="Pitluck S."/>
            <person name="Peters L."/>
            <person name="Mikhailova N."/>
            <person name="Lu M."/>
            <person name="Kyrpides N."/>
            <person name="Mavromatis K."/>
            <person name="Ivanova N."/>
            <person name="Brettin T."/>
            <person name="Detter J.C."/>
            <person name="Han C."/>
            <person name="Larimer F."/>
            <person name="Land M."/>
            <person name="Hauser L."/>
            <person name="Markowitz V."/>
            <person name="Cheng J.-F."/>
            <person name="Hugenholtz P."/>
            <person name="Woyke T."/>
            <person name="Wu D."/>
            <person name="Pukall R."/>
            <person name="Steenblock K."/>
            <person name="Brambilla E."/>
            <person name="Klenk H.-P."/>
            <person name="Eisen J.A."/>
        </authorList>
    </citation>
    <scope>NUCLEOTIDE SEQUENCE [LARGE SCALE GENOMIC DNA]</scope>
    <source>
        <strain evidence="9">DSM 19664 / LMG 22246 / CIP 109416 / KR-200</strain>
        <plasmid evidence="9">Plasmid pDEIPE01</plasmid>
    </source>
</reference>
<evidence type="ECO:0000256" key="6">
    <source>
        <dbReference type="PROSITE-ProRule" id="PRU00339"/>
    </source>
</evidence>
<dbReference type="Pfam" id="PF13424">
    <property type="entry name" value="TPR_12"/>
    <property type="match status" value="2"/>
</dbReference>
<dbReference type="KEGG" id="dpd:Deipe_4228"/>
<dbReference type="PROSITE" id="PS50005">
    <property type="entry name" value="TPR"/>
    <property type="match status" value="1"/>
</dbReference>
<dbReference type="PRINTS" id="PR00344">
    <property type="entry name" value="BCTRLSENSOR"/>
</dbReference>
<dbReference type="PANTHER" id="PTHR42878">
    <property type="entry name" value="TWO-COMPONENT HISTIDINE KINASE"/>
    <property type="match status" value="1"/>
</dbReference>
<dbReference type="GO" id="GO:0000155">
    <property type="term" value="F:phosphorelay sensor kinase activity"/>
    <property type="evidence" value="ECO:0007669"/>
    <property type="project" value="InterPro"/>
</dbReference>
<keyword evidence="5 8" id="KW-0418">Kinase</keyword>
<dbReference type="Gene3D" id="1.25.40.10">
    <property type="entry name" value="Tetratricopeptide repeat domain"/>
    <property type="match status" value="2"/>
</dbReference>
<dbReference type="EC" id="2.7.13.3" evidence="2"/>
<evidence type="ECO:0000256" key="5">
    <source>
        <dbReference type="ARBA" id="ARBA00022777"/>
    </source>
</evidence>
<sequence>MSEPHHHTDQPPTGDAAQVDALLALSEKLALNEREQAALLAHQALTLADQLLDEPRGAQAALRLATLEWRLSRHDSAMQHASDALTRFRRLGDAEHEAWSLRLLGNIHGVQSQYVPATEYLQAAAALSRETNNRACLASCLNNLGIIADELGDYATALEHLFEALQMYDEHDRDVPITLNNISSQYRQLGQFDRAMHFHQQTLELARSGQEHPLIATFVHNMAETLRRHRRGEQAQPLLQEALMLARQASDRQTEMLALDSLGLIQQEQGEEELARGVFEQGLSIASTVNHPLAEVKLLMHHAATLGPGGAVEQLERALALAVRAGLKAEELEVHDLLVSAHHQPGNLAAAFDHLKRARTLERELFNEEQDRRVQALHIQYDLRSARELAEAQRVLNEQLLRANEELDAFTSTVSHDLRAPLRHIISFSAVLRRVLGEDLPERALKPLGVIESSAARMNVLTDALLSFARTSRQPLQVQDVNLHVLLDDAREDLHLGVTAQRVQWRVESLPVVRGDPVLLRQVLVNLLSNAVKYSAERDTPVVSVTAEEAPGEVVLTVQDNGVGFDPRHADKLFGMFSRLHQASTFEGTGIGLATAKRIVERHGGRIWAESTPGHGAVFHLSLPKGTQA</sequence>
<feature type="domain" description="Histidine kinase" evidence="7">
    <location>
        <begin position="413"/>
        <end position="627"/>
    </location>
</feature>
<dbReference type="Gene3D" id="1.10.287.130">
    <property type="match status" value="1"/>
</dbReference>
<dbReference type="PANTHER" id="PTHR42878:SF15">
    <property type="entry name" value="BACTERIOPHYTOCHROME"/>
    <property type="match status" value="1"/>
</dbReference>
<keyword evidence="6" id="KW-0802">TPR repeat</keyword>
<dbReference type="CDD" id="cd00082">
    <property type="entry name" value="HisKA"/>
    <property type="match status" value="1"/>
</dbReference>
<evidence type="ECO:0000256" key="2">
    <source>
        <dbReference type="ARBA" id="ARBA00012438"/>
    </source>
</evidence>
<dbReference type="HOGENOM" id="CLU_434589_0_0_0"/>
<dbReference type="Pfam" id="PF02518">
    <property type="entry name" value="HATPase_c"/>
    <property type="match status" value="1"/>
</dbReference>
<keyword evidence="3" id="KW-0597">Phosphoprotein</keyword>
<name>L0A8Y3_DEIPD</name>
<dbReference type="SUPFAM" id="SSF55874">
    <property type="entry name" value="ATPase domain of HSP90 chaperone/DNA topoisomerase II/histidine kinase"/>
    <property type="match status" value="1"/>
</dbReference>
<feature type="repeat" description="TPR" evidence="6">
    <location>
        <begin position="138"/>
        <end position="171"/>
    </location>
</feature>
<dbReference type="InterPro" id="IPR005467">
    <property type="entry name" value="His_kinase_dom"/>
</dbReference>
<dbReference type="SMART" id="SM00028">
    <property type="entry name" value="TPR"/>
    <property type="match status" value="6"/>
</dbReference>
<dbReference type="InterPro" id="IPR050351">
    <property type="entry name" value="BphY/WalK/GraS-like"/>
</dbReference>
<dbReference type="GO" id="GO:0030295">
    <property type="term" value="F:protein kinase activator activity"/>
    <property type="evidence" value="ECO:0007669"/>
    <property type="project" value="TreeGrafter"/>
</dbReference>
<dbReference type="Pfam" id="PF00512">
    <property type="entry name" value="HisKA"/>
    <property type="match status" value="1"/>
</dbReference>
<dbReference type="FunFam" id="3.30.565.10:FF:000006">
    <property type="entry name" value="Sensor histidine kinase WalK"/>
    <property type="match status" value="1"/>
</dbReference>
<dbReference type="SMART" id="SM00388">
    <property type="entry name" value="HisKA"/>
    <property type="match status" value="1"/>
</dbReference>
<dbReference type="InterPro" id="IPR036097">
    <property type="entry name" value="HisK_dim/P_sf"/>
</dbReference>
<protein>
    <recommendedName>
        <fullName evidence="2">histidine kinase</fullName>
        <ecNumber evidence="2">2.7.13.3</ecNumber>
    </recommendedName>
</protein>
<dbReference type="InterPro" id="IPR003594">
    <property type="entry name" value="HATPase_dom"/>
</dbReference>